<dbReference type="Pfam" id="PF25023">
    <property type="entry name" value="TEN_YD-shell"/>
    <property type="match status" value="1"/>
</dbReference>
<protein>
    <submittedName>
        <fullName evidence="5">RHS repeat domain-containing protein</fullName>
    </submittedName>
</protein>
<keyword evidence="6" id="KW-1185">Reference proteome</keyword>
<gene>
    <name evidence="5" type="ORF">ACFLIM_48410</name>
</gene>
<keyword evidence="3" id="KW-0472">Membrane</keyword>
<feature type="region of interest" description="Disordered" evidence="2">
    <location>
        <begin position="45"/>
        <end position="94"/>
    </location>
</feature>
<keyword evidence="3" id="KW-1133">Transmembrane helix</keyword>
<dbReference type="InterPro" id="IPR050708">
    <property type="entry name" value="T6SS_VgrG/RHS"/>
</dbReference>
<feature type="compositionally biased region" description="Basic and acidic residues" evidence="2">
    <location>
        <begin position="884"/>
        <end position="894"/>
    </location>
</feature>
<keyword evidence="1" id="KW-0677">Repeat</keyword>
<dbReference type="Gene3D" id="2.180.10.10">
    <property type="entry name" value="RHS repeat-associated core"/>
    <property type="match status" value="2"/>
</dbReference>
<feature type="region of interest" description="Disordered" evidence="2">
    <location>
        <begin position="1216"/>
        <end position="1237"/>
    </location>
</feature>
<name>A0ABW7AYB5_9ACTN</name>
<feature type="region of interest" description="Disordered" evidence="2">
    <location>
        <begin position="110"/>
        <end position="131"/>
    </location>
</feature>
<dbReference type="InterPro" id="IPR031325">
    <property type="entry name" value="RHS_repeat"/>
</dbReference>
<dbReference type="NCBIfam" id="TIGR03696">
    <property type="entry name" value="Rhs_assc_core"/>
    <property type="match status" value="1"/>
</dbReference>
<dbReference type="NCBIfam" id="TIGR01643">
    <property type="entry name" value="YD_repeat_2x"/>
    <property type="match status" value="2"/>
</dbReference>
<dbReference type="RefSeq" id="WP_393177373.1">
    <property type="nucleotide sequence ID" value="NZ_JBICRM010000064.1"/>
</dbReference>
<dbReference type="Proteomes" id="UP001603978">
    <property type="component" value="Unassembled WGS sequence"/>
</dbReference>
<dbReference type="InterPro" id="IPR006530">
    <property type="entry name" value="YD"/>
</dbReference>
<keyword evidence="3" id="KW-0812">Transmembrane</keyword>
<comment type="caution">
    <text evidence="5">The sequence shown here is derived from an EMBL/GenBank/DDBJ whole genome shotgun (WGS) entry which is preliminary data.</text>
</comment>
<sequence length="2047" mass="220883">MTSQGGSRGRVAYAARGQSGRGLLWVANFLAFILLGPMVVPASAQTDPGADRPTVHDTEHPVKGRDLKTRPRKTDSDARSGDVPDEAAWPGSGSAQVAVPTARGTMGHADGLPVWVGAPAGQRPGPAQDQTPGEVRVELLDQAAAKRADVDGLVLSVTRADGSAAPGRVGVRLDYSRFAQAYGGSYGSRLHLEQLPSCALTTPERGECRVATPVAAVNDSHAQTLTADIDATAASATVLAATAAPSGTSGDYRATSLSPSATWKSGTSTGDFSWSYPIEVPPVPGGLTPQVAVSYSSSSVDGRTSNGNGQPSWVGEGFDLWPGFIERSYKGCADDGAPQNHGIDPGDLCWAYDNATITWNGKGGQLIPAGGNTWRLEDDDGTKIEKLTGAANGDPDGEYWKVTTVDGTQYFFGQNRVSGKPETKSTWTVPVFGNNSGEPCYKSSGFADSWCRQAWRWNLDYVVDPHSNAIVYYYTPETNKYARDVGPDSDTSYERGGTLDHIEYGLRSDNLLAKAPARVDFGVSERCIRGTTSDCEAAKIGDHPDYWQDVPWDQNCTSGCTLAGVISPTFWTRRRLTSVTTQILNSDGSTYRDVESWAMGHDWGLADIDRDLRLISIKHTGDPKGQAPVNLPPVTFTYVALANRVDKLYDDIPPFIRYRLGSVNDEYGGIIDINYSAEDCKPGDLPTPETNTRRCYPVYWQPAGHDAPIRDWFHKYVATQVILTDRTGGAPDQVTNYDYQGGAAWHFDDDDGLTKEKNKTWSQWRGYGKVVVTSGGWNDMRSQTDNFYFRGMDGDRLNTSGGTKKVTISDGEGGPYPDHDSLQGIEVRTVNYDRPGGSVVDKTVNSPWHQQTASITRPWGTLTANLSEVQTSRSLAALSGGGWRETKQTTEHDTTTGLPTQVNDLGDISTAADDRCTITSYARNTGAWLMNYPSEKRTIALSCDKTPADLSAQLISDTRTYYDGGAFGAAPVKGDVTRTDEAASASGTTVSYLRQSQNTYDAYGRVLTSTDAGRNTTTTAYTDTSGLNTGVKVTLPQVPVNGTPTSLTTSQVLDPAYGVATAKTDEGDKVTHLAYDGLGRLTKVWLPNRTISQTPNEEYVYGIADSRPVAVATKTLTAAGGQSTSYELFDGLLRSRQTQAEGPGGGRLITDTFYDPQGKVSRTYDVYYAGGAPSTALFGVDKPGDVETQYAYAYDGLGRVTNERLLVGSGDSTEKWRTTTTYGGDRVNVDPPAGNTPTTTITDARGQTVELRQYKSDGPTGAYDSTTYAYTPAGQLKTVVGPGGNTWSYGYDLRGRKIRSSDPDVGVTKIDYDDLDQVVSTEDARNKKLVFTYDALGRKTVEFDTSTSGPKLAEWTYDTARKGQPATETRLSSDGAYTVSYSLYDDLNRPNRTTYTIPSVTGEEDLAGSYVFGAAYNLDDTVRTINYPSGGGLNAETVGITYDGEDLQRPLKLSSALSTYVTDTDYSLTGKPLQYDLSTGGKATYLHYGYEQGTQRLAEFRVDHQDVAGVDMDAVYSYDDAGNVAQIKDTSRDGVDNQCFRYDYLRRLTEAWAQPTATCAADPTHALGGPAPYWQSFRYDAAGSRLTDNQHNLDGTVSASRTYTYGAAHRLIGVTQTGAGAHTENYGYDAAGNSTGRQTGSTTQTLAWDVEGNLARVSDSKSGDTSFDYDVDGDRLLRRDATGTTLYLDDMELRLDRATGAVTGTRYYEFNGQAVAMRTPSRVQFLAADYHGTAEEAVDANTQVAVRRRLTPFGQARGSVNGTWPDDKGFVGGTADPTTGLTHLGAREYDPATGRFISADPLIDPDDPQQLNAYAYANNNPVTLSDPDGEMPVGDSVYDTWNRNDYKSRGTGFRPGSPSIYNYRPDTTDNPCHGFGTCYKSRHIDTTKHYRYVPPPRPKPKPCTSWWCKAKRRIHAIGTGLDVLSTVAGFCPLAQCQAISVTAGLLAAGAFAASGDRAGMKRELEVQATSVLLGGVGRVAKLGKGTRLASRIWNKGAKAYNALGKFRVFKGATGILWDMGGALPRSLAATVWHGFTITRPFTAPSSS</sequence>
<evidence type="ECO:0000256" key="3">
    <source>
        <dbReference type="SAM" id="Phobius"/>
    </source>
</evidence>
<evidence type="ECO:0000259" key="4">
    <source>
        <dbReference type="Pfam" id="PF25023"/>
    </source>
</evidence>
<dbReference type="EMBL" id="JBICRM010000064">
    <property type="protein sequence ID" value="MFG1711009.1"/>
    <property type="molecule type" value="Genomic_DNA"/>
</dbReference>
<evidence type="ECO:0000313" key="6">
    <source>
        <dbReference type="Proteomes" id="UP001603978"/>
    </source>
</evidence>
<reference evidence="5 6" key="1">
    <citation type="submission" date="2024-10" db="EMBL/GenBank/DDBJ databases">
        <authorList>
            <person name="Topkara A.R."/>
            <person name="Saygin H."/>
        </authorList>
    </citation>
    <scope>NUCLEOTIDE SEQUENCE [LARGE SCALE GENOMIC DNA]</scope>
    <source>
        <strain evidence="5 6">M3C6</strain>
    </source>
</reference>
<feature type="region of interest" description="Disordered" evidence="2">
    <location>
        <begin position="877"/>
        <end position="898"/>
    </location>
</feature>
<dbReference type="PANTHER" id="PTHR32305">
    <property type="match status" value="1"/>
</dbReference>
<evidence type="ECO:0000256" key="2">
    <source>
        <dbReference type="SAM" id="MobiDB-lite"/>
    </source>
</evidence>
<evidence type="ECO:0000313" key="5">
    <source>
        <dbReference type="EMBL" id="MFG1711009.1"/>
    </source>
</evidence>
<dbReference type="Pfam" id="PF05593">
    <property type="entry name" value="RHS_repeat"/>
    <property type="match status" value="1"/>
</dbReference>
<feature type="domain" description="Teneurin-like YD-shell" evidence="4">
    <location>
        <begin position="1707"/>
        <end position="1822"/>
    </location>
</feature>
<evidence type="ECO:0000256" key="1">
    <source>
        <dbReference type="ARBA" id="ARBA00022737"/>
    </source>
</evidence>
<dbReference type="PANTHER" id="PTHR32305:SF17">
    <property type="entry name" value="TRNA NUCLEASE WAPA"/>
    <property type="match status" value="1"/>
</dbReference>
<proteinExistence type="predicted"/>
<feature type="compositionally biased region" description="Basic and acidic residues" evidence="2">
    <location>
        <begin position="49"/>
        <end position="82"/>
    </location>
</feature>
<dbReference type="InterPro" id="IPR056823">
    <property type="entry name" value="TEN-like_YD-shell"/>
</dbReference>
<organism evidence="5 6">
    <name type="scientific">Nonomuraea marmarensis</name>
    <dbReference type="NCBI Taxonomy" id="3351344"/>
    <lineage>
        <taxon>Bacteria</taxon>
        <taxon>Bacillati</taxon>
        <taxon>Actinomycetota</taxon>
        <taxon>Actinomycetes</taxon>
        <taxon>Streptosporangiales</taxon>
        <taxon>Streptosporangiaceae</taxon>
        <taxon>Nonomuraea</taxon>
    </lineage>
</organism>
<dbReference type="InterPro" id="IPR022385">
    <property type="entry name" value="Rhs_assc_core"/>
</dbReference>
<feature type="transmembrane region" description="Helical" evidence="3">
    <location>
        <begin position="21"/>
        <end position="40"/>
    </location>
</feature>
<accession>A0ABW7AYB5</accession>